<reference evidence="2" key="1">
    <citation type="journal article" date="2013" name="Nat. Genet.">
        <title>The duck genome and transcriptome provide insight into an avian influenza virus reservoir species.</title>
        <authorList>
            <person name="Huang Y."/>
            <person name="Li Y."/>
            <person name="Burt D.W."/>
            <person name="Chen H."/>
            <person name="Zhang Y."/>
            <person name="Qian W."/>
            <person name="Kim H."/>
            <person name="Gan S."/>
            <person name="Zhao Y."/>
            <person name="Li J."/>
            <person name="Yi K."/>
            <person name="Feng H."/>
            <person name="Zhu P."/>
            <person name="Li B."/>
            <person name="Liu Q."/>
            <person name="Fairley S."/>
            <person name="Magor K.E."/>
            <person name="Du Z."/>
            <person name="Hu X."/>
            <person name="Goodman L."/>
            <person name="Tafer H."/>
            <person name="Vignal A."/>
            <person name="Lee T."/>
            <person name="Kim K.W."/>
            <person name="Sheng Z."/>
            <person name="An Y."/>
            <person name="Searle S."/>
            <person name="Herrero J."/>
            <person name="Groenen M.A."/>
            <person name="Crooijmans R.P."/>
            <person name="Faraut T."/>
            <person name="Cai Q."/>
            <person name="Webster R.G."/>
            <person name="Aldridge J.R."/>
            <person name="Warren W.C."/>
            <person name="Bartschat S."/>
            <person name="Kehr S."/>
            <person name="Marz M."/>
            <person name="Stadler P.F."/>
            <person name="Smith J."/>
            <person name="Kraus R.H."/>
            <person name="Zhao Y."/>
            <person name="Ren L."/>
            <person name="Fei J."/>
            <person name="Morisson M."/>
            <person name="Kaiser P."/>
            <person name="Griffin D.K."/>
            <person name="Rao M."/>
            <person name="Pitel F."/>
            <person name="Wang J."/>
            <person name="Li N."/>
        </authorList>
    </citation>
    <scope>NUCLEOTIDE SEQUENCE [LARGE SCALE GENOMIC DNA]</scope>
</reference>
<sequence length="229" mass="24824">MDMAGKTWLGMQEDTIVAQCTAQPRGEHDGLLCGDAVLRLCSFPPEAEQDSFQISGGFFPRASRPVGTGSKNLKRARAYGSGPQCFSTICRPLLTEEKVLSSAELQHDLNIGSFSSAAKMHLARKQIFPVLVPSRWLTETARDQTVMETVTVSFCSCVAAEKQMQGANLLRRGTHGATTTPMVPLLKGSLYESLAQAQSAEPADALQEEDVYISGDRRVLKAQGHSFST</sequence>
<dbReference type="AlphaFoldDB" id="R0LJG8"/>
<keyword evidence="2" id="KW-1185">Reference proteome</keyword>
<name>R0LJG8_ANAPL</name>
<dbReference type="Proteomes" id="UP000296049">
    <property type="component" value="Unassembled WGS sequence"/>
</dbReference>
<protein>
    <submittedName>
        <fullName evidence="1">Uncharacterized protein</fullName>
    </submittedName>
</protein>
<organism evidence="1 2">
    <name type="scientific">Anas platyrhynchos</name>
    <name type="common">Mallard</name>
    <name type="synonym">Anas boschas</name>
    <dbReference type="NCBI Taxonomy" id="8839"/>
    <lineage>
        <taxon>Eukaryota</taxon>
        <taxon>Metazoa</taxon>
        <taxon>Chordata</taxon>
        <taxon>Craniata</taxon>
        <taxon>Vertebrata</taxon>
        <taxon>Euteleostomi</taxon>
        <taxon>Archelosauria</taxon>
        <taxon>Archosauria</taxon>
        <taxon>Dinosauria</taxon>
        <taxon>Saurischia</taxon>
        <taxon>Theropoda</taxon>
        <taxon>Coelurosauria</taxon>
        <taxon>Aves</taxon>
        <taxon>Neognathae</taxon>
        <taxon>Galloanserae</taxon>
        <taxon>Anseriformes</taxon>
        <taxon>Anatidae</taxon>
        <taxon>Anatinae</taxon>
        <taxon>Anas</taxon>
    </lineage>
</organism>
<gene>
    <name evidence="1" type="ORF">Anapl_17659</name>
</gene>
<evidence type="ECO:0000313" key="2">
    <source>
        <dbReference type="Proteomes" id="UP000296049"/>
    </source>
</evidence>
<proteinExistence type="predicted"/>
<evidence type="ECO:0000313" key="1">
    <source>
        <dbReference type="EMBL" id="EOB01825.1"/>
    </source>
</evidence>
<accession>R0LJG8</accession>
<dbReference type="EMBL" id="KB743038">
    <property type="protein sequence ID" value="EOB01825.1"/>
    <property type="molecule type" value="Genomic_DNA"/>
</dbReference>